<keyword evidence="2" id="KW-0859">Xylose metabolism</keyword>
<dbReference type="InterPro" id="IPR043129">
    <property type="entry name" value="ATPase_NBD"/>
</dbReference>
<evidence type="ECO:0000313" key="9">
    <source>
        <dbReference type="Proteomes" id="UP000320857"/>
    </source>
</evidence>
<evidence type="ECO:0000256" key="4">
    <source>
        <dbReference type="ARBA" id="ARBA00022777"/>
    </source>
</evidence>
<dbReference type="PIRSF" id="PIRSF000538">
    <property type="entry name" value="GlpK"/>
    <property type="match status" value="1"/>
</dbReference>
<keyword evidence="9" id="KW-1185">Reference proteome</keyword>
<dbReference type="Proteomes" id="UP000320857">
    <property type="component" value="Unassembled WGS sequence"/>
</dbReference>
<dbReference type="AlphaFoldDB" id="A0A5P0YMW3"/>
<reference evidence="7" key="3">
    <citation type="journal article" name="Syst. Appl. Microbiol.">
        <title>Streptomyces alkaliterrae sp. nov., isolated from an alkaline soil, and emended descriptions of Streptomyces alkaliphilus, Streptomyces calidiresistens and Streptomyces durbertensis.</title>
        <authorList>
            <person name="Swiecimska M."/>
            <person name="Golinska P."/>
            <person name="Nouioui I."/>
            <person name="Wypij M."/>
            <person name="Rai M."/>
            <person name="Sangal V."/>
            <person name="Goodfellow M."/>
        </authorList>
    </citation>
    <scope>NUCLEOTIDE SEQUENCE</scope>
    <source>
        <strain evidence="7">OF8</strain>
    </source>
</reference>
<dbReference type="PANTHER" id="PTHR43095:SF5">
    <property type="entry name" value="XYLULOSE KINASE"/>
    <property type="match status" value="1"/>
</dbReference>
<dbReference type="Gene3D" id="3.30.420.40">
    <property type="match status" value="2"/>
</dbReference>
<feature type="domain" description="Carbohydrate kinase FGGY C-terminal" evidence="6">
    <location>
        <begin position="265"/>
        <end position="440"/>
    </location>
</feature>
<dbReference type="EMBL" id="JABJXA010000010">
    <property type="protein sequence ID" value="MBB1257791.1"/>
    <property type="molecule type" value="Genomic_DNA"/>
</dbReference>
<dbReference type="GO" id="GO:0016301">
    <property type="term" value="F:kinase activity"/>
    <property type="evidence" value="ECO:0007669"/>
    <property type="project" value="UniProtKB-KW"/>
</dbReference>
<dbReference type="PANTHER" id="PTHR43095">
    <property type="entry name" value="SUGAR KINASE"/>
    <property type="match status" value="1"/>
</dbReference>
<accession>A0A5P0YMW3</accession>
<organism evidence="8 9">
    <name type="scientific">Streptomyces alkaliterrae</name>
    <dbReference type="NCBI Taxonomy" id="2213162"/>
    <lineage>
        <taxon>Bacteria</taxon>
        <taxon>Bacillati</taxon>
        <taxon>Actinomycetota</taxon>
        <taxon>Actinomycetes</taxon>
        <taxon>Kitasatosporales</taxon>
        <taxon>Streptomycetaceae</taxon>
        <taxon>Streptomyces</taxon>
    </lineage>
</organism>
<gene>
    <name evidence="8" type="ORF">FNX44_003840</name>
    <name evidence="7" type="ORF">H3147_02965</name>
</gene>
<comment type="caution">
    <text evidence="8">The sequence shown here is derived from an EMBL/GenBank/DDBJ whole genome shotgun (WGS) entry which is preliminary data.</text>
</comment>
<keyword evidence="2" id="KW-0119">Carbohydrate metabolism</keyword>
<evidence type="ECO:0000313" key="10">
    <source>
        <dbReference type="Proteomes" id="UP000517765"/>
    </source>
</evidence>
<feature type="domain" description="Carbohydrate kinase FGGY N-terminal" evidence="5">
    <location>
        <begin position="14"/>
        <end position="254"/>
    </location>
</feature>
<name>A0A5P0YMW3_9ACTN</name>
<dbReference type="SUPFAM" id="SSF53067">
    <property type="entry name" value="Actin-like ATPase domain"/>
    <property type="match status" value="2"/>
</dbReference>
<evidence type="ECO:0000256" key="2">
    <source>
        <dbReference type="ARBA" id="ARBA00022629"/>
    </source>
</evidence>
<evidence type="ECO:0000259" key="6">
    <source>
        <dbReference type="Pfam" id="PF02782"/>
    </source>
</evidence>
<protein>
    <submittedName>
        <fullName evidence="7 8">Carbohydrate kinase</fullName>
    </submittedName>
</protein>
<dbReference type="InterPro" id="IPR018485">
    <property type="entry name" value="FGGY_C"/>
</dbReference>
<reference evidence="8 9" key="1">
    <citation type="submission" date="2019-10" db="EMBL/GenBank/DDBJ databases">
        <title>Streptomyces sp. nov., a novel actinobacterium isolated from alkaline environment.</title>
        <authorList>
            <person name="Golinska P."/>
        </authorList>
    </citation>
    <scope>NUCLEOTIDE SEQUENCE [LARGE SCALE GENOMIC DNA]</scope>
    <source>
        <strain evidence="8 9">OF1</strain>
    </source>
</reference>
<evidence type="ECO:0000259" key="5">
    <source>
        <dbReference type="Pfam" id="PF00370"/>
    </source>
</evidence>
<evidence type="ECO:0000256" key="3">
    <source>
        <dbReference type="ARBA" id="ARBA00022679"/>
    </source>
</evidence>
<dbReference type="CDD" id="cd07783">
    <property type="entry name" value="ASKHA_NBD_FGGY_SePSK_AtXK1-like"/>
    <property type="match status" value="1"/>
</dbReference>
<dbReference type="InterPro" id="IPR000577">
    <property type="entry name" value="Carb_kinase_FGGY"/>
</dbReference>
<dbReference type="RefSeq" id="WP_143646495.1">
    <property type="nucleotide sequence ID" value="NZ_JABJXA010000010.1"/>
</dbReference>
<dbReference type="Pfam" id="PF00370">
    <property type="entry name" value="FGGY_N"/>
    <property type="match status" value="1"/>
</dbReference>
<proteinExistence type="inferred from homology"/>
<dbReference type="Pfam" id="PF02782">
    <property type="entry name" value="FGGY_C"/>
    <property type="match status" value="1"/>
</dbReference>
<keyword evidence="4 8" id="KW-0418">Kinase</keyword>
<dbReference type="InterPro" id="IPR050406">
    <property type="entry name" value="FGGY_Carb_Kinase"/>
</dbReference>
<reference evidence="10" key="2">
    <citation type="submission" date="2020-05" db="EMBL/GenBank/DDBJ databases">
        <title>Classification of alakaliphilic streptomycetes isolated from an alkaline soil next to Lonar Crater, India and a proposal for the recognition of Streptomyces alkaliterrae sp. nov.</title>
        <authorList>
            <person name="Golinska P."/>
        </authorList>
    </citation>
    <scope>NUCLEOTIDE SEQUENCE [LARGE SCALE GENOMIC DNA]</scope>
    <source>
        <strain evidence="10">OF8</strain>
    </source>
</reference>
<dbReference type="GO" id="GO:0042732">
    <property type="term" value="P:D-xylose metabolic process"/>
    <property type="evidence" value="ECO:0007669"/>
    <property type="project" value="UniProtKB-KW"/>
</dbReference>
<sequence length="500" mass="52997">MTAIRNDARLEDAWLGIDLGTQGVRVVVATSGGGLLGEGSCPLTSHRHGDHHEQDPGTWWPAVRTAIDRARAAGADLRRVQGIAVDATSGTLTMLDRHGLPATPALMYDDGRAAAEVEHVNAAGEQQWAKAGYQRMQRSWALPKLRWVLNHHPHAVENGWRLAHQSDVVNRRLVGHEVPTDTSNALKTGADAAQVAWPETVLAALEIPRAVLPDLVLPGTVIGRVCATAAAETGLTEGTAVVAGMTDGCAAQLGSGATAVGSWNSVMGTTLVLKGVTHDLLQDPHGVVYSHRSPSGHWLPGGASSVGAGLVAREFADADLDRLTREAAALLPTDLLRYPLVSPGERFPFLAPDAQAFGSREPATRAESFAALLQGAAYVERLCFDYLDLLGAPTDGAVILTGGATRNPLWNQLRADVLGRPVTLPRHAQPALGMAVLAASSRAPLDSAAAAMVRLDRTIEPRRSVGHRHEEGYLRLLDLLVQRGWLPGVVAAHAQERTAP</sequence>
<dbReference type="InterPro" id="IPR018484">
    <property type="entry name" value="FGGY_N"/>
</dbReference>
<dbReference type="OrthoDB" id="9805576at2"/>
<keyword evidence="3" id="KW-0808">Transferase</keyword>
<evidence type="ECO:0000256" key="1">
    <source>
        <dbReference type="ARBA" id="ARBA00009156"/>
    </source>
</evidence>
<evidence type="ECO:0000313" key="8">
    <source>
        <dbReference type="EMBL" id="MQS01017.1"/>
    </source>
</evidence>
<dbReference type="EMBL" id="VJYK02000022">
    <property type="protein sequence ID" value="MQS01017.1"/>
    <property type="molecule type" value="Genomic_DNA"/>
</dbReference>
<dbReference type="Proteomes" id="UP000517765">
    <property type="component" value="Unassembled WGS sequence"/>
</dbReference>
<comment type="similarity">
    <text evidence="1">Belongs to the FGGY kinase family.</text>
</comment>
<evidence type="ECO:0000313" key="7">
    <source>
        <dbReference type="EMBL" id="MBB1257791.1"/>
    </source>
</evidence>